<dbReference type="SUPFAM" id="SSF51735">
    <property type="entry name" value="NAD(P)-binding Rossmann-fold domains"/>
    <property type="match status" value="1"/>
</dbReference>
<evidence type="ECO:0000259" key="4">
    <source>
        <dbReference type="SMART" id="SM00822"/>
    </source>
</evidence>
<dbReference type="PANTHER" id="PTHR42879:SF2">
    <property type="entry name" value="3-OXOACYL-[ACYL-CARRIER-PROTEIN] REDUCTASE FABG"/>
    <property type="match status" value="1"/>
</dbReference>
<dbReference type="Proteomes" id="UP000195437">
    <property type="component" value="Chromosome"/>
</dbReference>
<dbReference type="InterPro" id="IPR002347">
    <property type="entry name" value="SDR_fam"/>
</dbReference>
<dbReference type="RefSeq" id="WP_087455830.1">
    <property type="nucleotide sequence ID" value="NZ_CP021434.1"/>
</dbReference>
<keyword evidence="2" id="KW-0560">Oxidoreductase</keyword>
<name>A0A1Y0IIY9_9BACL</name>
<dbReference type="PRINTS" id="PR00081">
    <property type="entry name" value="GDHRDH"/>
</dbReference>
<dbReference type="Gene3D" id="3.40.50.720">
    <property type="entry name" value="NAD(P)-binding Rossmann-like Domain"/>
    <property type="match status" value="1"/>
</dbReference>
<keyword evidence="6" id="KW-1185">Reference proteome</keyword>
<accession>A0A1Y0IIY9</accession>
<gene>
    <name evidence="5" type="ORF">CBW65_04655</name>
</gene>
<dbReference type="AlphaFoldDB" id="A0A1Y0IIY9"/>
<evidence type="ECO:0000256" key="3">
    <source>
        <dbReference type="RuleBase" id="RU000363"/>
    </source>
</evidence>
<sequence>MRGRGVEHESRRVALRQRNWRPGLHGARSEQQTRRVALIAGGSGAIGSAVAEQLAARGDIAVIGYVSAPEAAFAKAEELQAKYGVPAHAVALDVRDRAALDAAVRMLLEKYGRLDVLVNAAGITRDRMLSKLTGEDFDEVSAVNLKGAFSLMQAILPAMRQQSYGRIVHITSYAGIHGRIEQSAYAATKAALIGLTKAAALEELPYGITVNAVAPSVTESKMTAQLTAEATERLLQKIPLGRMQTPEEAAGLITWLTSEGAGTISGQVFAGDNRQYGW</sequence>
<reference evidence="6" key="1">
    <citation type="submission" date="2017-05" db="EMBL/GenBank/DDBJ databases">
        <authorList>
            <person name="Sung H."/>
        </authorList>
    </citation>
    <scope>NUCLEOTIDE SEQUENCE [LARGE SCALE GENOMIC DNA]</scope>
    <source>
        <strain evidence="6">AR23208</strain>
    </source>
</reference>
<dbReference type="GO" id="GO:0032787">
    <property type="term" value="P:monocarboxylic acid metabolic process"/>
    <property type="evidence" value="ECO:0007669"/>
    <property type="project" value="UniProtKB-ARBA"/>
</dbReference>
<proteinExistence type="inferred from homology"/>
<dbReference type="PRINTS" id="PR00080">
    <property type="entry name" value="SDRFAMILY"/>
</dbReference>
<organism evidence="5 6">
    <name type="scientific">Tumebacillus avium</name>
    <dbReference type="NCBI Taxonomy" id="1903704"/>
    <lineage>
        <taxon>Bacteria</taxon>
        <taxon>Bacillati</taxon>
        <taxon>Bacillota</taxon>
        <taxon>Bacilli</taxon>
        <taxon>Bacillales</taxon>
        <taxon>Alicyclobacillaceae</taxon>
        <taxon>Tumebacillus</taxon>
    </lineage>
</organism>
<feature type="domain" description="Ketoreductase" evidence="4">
    <location>
        <begin position="35"/>
        <end position="216"/>
    </location>
</feature>
<dbReference type="InterPro" id="IPR050259">
    <property type="entry name" value="SDR"/>
</dbReference>
<dbReference type="InterPro" id="IPR020904">
    <property type="entry name" value="Sc_DH/Rdtase_CS"/>
</dbReference>
<evidence type="ECO:0000313" key="6">
    <source>
        <dbReference type="Proteomes" id="UP000195437"/>
    </source>
</evidence>
<evidence type="ECO:0000256" key="1">
    <source>
        <dbReference type="ARBA" id="ARBA00006484"/>
    </source>
</evidence>
<dbReference type="InterPro" id="IPR057326">
    <property type="entry name" value="KR_dom"/>
</dbReference>
<dbReference type="KEGG" id="tum:CBW65_04655"/>
<dbReference type="PROSITE" id="PS00061">
    <property type="entry name" value="ADH_SHORT"/>
    <property type="match status" value="1"/>
</dbReference>
<dbReference type="Pfam" id="PF00106">
    <property type="entry name" value="adh_short"/>
    <property type="match status" value="1"/>
</dbReference>
<evidence type="ECO:0000256" key="2">
    <source>
        <dbReference type="ARBA" id="ARBA00023002"/>
    </source>
</evidence>
<dbReference type="FunFam" id="3.40.50.720:FF:000173">
    <property type="entry name" value="3-oxoacyl-[acyl-carrier protein] reductase"/>
    <property type="match status" value="1"/>
</dbReference>
<dbReference type="PANTHER" id="PTHR42879">
    <property type="entry name" value="3-OXOACYL-(ACYL-CARRIER-PROTEIN) REDUCTASE"/>
    <property type="match status" value="1"/>
</dbReference>
<dbReference type="InterPro" id="IPR036291">
    <property type="entry name" value="NAD(P)-bd_dom_sf"/>
</dbReference>
<dbReference type="OrthoDB" id="9792003at2"/>
<evidence type="ECO:0000313" key="5">
    <source>
        <dbReference type="EMBL" id="ARU60438.1"/>
    </source>
</evidence>
<dbReference type="EMBL" id="CP021434">
    <property type="protein sequence ID" value="ARU60438.1"/>
    <property type="molecule type" value="Genomic_DNA"/>
</dbReference>
<comment type="similarity">
    <text evidence="1 3">Belongs to the short-chain dehydrogenases/reductases (SDR) family.</text>
</comment>
<protein>
    <recommendedName>
        <fullName evidence="4">Ketoreductase domain-containing protein</fullName>
    </recommendedName>
</protein>
<dbReference type="SMART" id="SM00822">
    <property type="entry name" value="PKS_KR"/>
    <property type="match status" value="1"/>
</dbReference>
<dbReference type="GO" id="GO:0016491">
    <property type="term" value="F:oxidoreductase activity"/>
    <property type="evidence" value="ECO:0007669"/>
    <property type="project" value="UniProtKB-KW"/>
</dbReference>